<feature type="transmembrane region" description="Helical" evidence="9">
    <location>
        <begin position="147"/>
        <end position="168"/>
    </location>
</feature>
<feature type="transmembrane region" description="Helical" evidence="9">
    <location>
        <begin position="180"/>
        <end position="200"/>
    </location>
</feature>
<keyword evidence="13" id="KW-1185">Reference proteome</keyword>
<dbReference type="SUPFAM" id="SSF47384">
    <property type="entry name" value="Homodimeric domain of signal transducing histidine kinase"/>
    <property type="match status" value="1"/>
</dbReference>
<dbReference type="Gene3D" id="3.30.565.10">
    <property type="entry name" value="Histidine kinase-like ATPase, C-terminal domain"/>
    <property type="match status" value="1"/>
</dbReference>
<dbReference type="InterPro" id="IPR000700">
    <property type="entry name" value="PAS-assoc_C"/>
</dbReference>
<dbReference type="PANTHER" id="PTHR42878">
    <property type="entry name" value="TWO-COMPONENT HISTIDINE KINASE"/>
    <property type="match status" value="1"/>
</dbReference>
<evidence type="ECO:0000313" key="12">
    <source>
        <dbReference type="EMBL" id="MCU4750488.1"/>
    </source>
</evidence>
<dbReference type="SMART" id="SM00387">
    <property type="entry name" value="HATPase_c"/>
    <property type="match status" value="1"/>
</dbReference>
<dbReference type="Proteomes" id="UP001321047">
    <property type="component" value="Unassembled WGS sequence"/>
</dbReference>
<dbReference type="GO" id="GO:0005524">
    <property type="term" value="F:ATP binding"/>
    <property type="evidence" value="ECO:0007669"/>
    <property type="project" value="UniProtKB-KW"/>
</dbReference>
<feature type="region of interest" description="Disordered" evidence="8">
    <location>
        <begin position="300"/>
        <end position="333"/>
    </location>
</feature>
<dbReference type="GO" id="GO:0000156">
    <property type="term" value="F:phosphorelay response regulator activity"/>
    <property type="evidence" value="ECO:0007669"/>
    <property type="project" value="TreeGrafter"/>
</dbReference>
<feature type="transmembrane region" description="Helical" evidence="9">
    <location>
        <begin position="6"/>
        <end position="26"/>
    </location>
</feature>
<dbReference type="Gene3D" id="1.10.287.130">
    <property type="match status" value="1"/>
</dbReference>
<dbReference type="PROSITE" id="PS50109">
    <property type="entry name" value="HIS_KIN"/>
    <property type="match status" value="1"/>
</dbReference>
<evidence type="ECO:0000256" key="5">
    <source>
        <dbReference type="ARBA" id="ARBA00022777"/>
    </source>
</evidence>
<evidence type="ECO:0000259" key="11">
    <source>
        <dbReference type="PROSITE" id="PS50113"/>
    </source>
</evidence>
<dbReference type="AlphaFoldDB" id="A0AAP2Z5H3"/>
<evidence type="ECO:0000256" key="3">
    <source>
        <dbReference type="ARBA" id="ARBA00022679"/>
    </source>
</evidence>
<evidence type="ECO:0000256" key="4">
    <source>
        <dbReference type="ARBA" id="ARBA00022741"/>
    </source>
</evidence>
<dbReference type="PROSITE" id="PS50113">
    <property type="entry name" value="PAC"/>
    <property type="match status" value="1"/>
</dbReference>
<evidence type="ECO:0000256" key="6">
    <source>
        <dbReference type="ARBA" id="ARBA00022840"/>
    </source>
</evidence>
<keyword evidence="9" id="KW-1133">Transmembrane helix</keyword>
<dbReference type="InterPro" id="IPR035965">
    <property type="entry name" value="PAS-like_dom_sf"/>
</dbReference>
<evidence type="ECO:0000256" key="7">
    <source>
        <dbReference type="ARBA" id="ARBA00023012"/>
    </source>
</evidence>
<dbReference type="Pfam" id="PF02518">
    <property type="entry name" value="HATPase_c"/>
    <property type="match status" value="1"/>
</dbReference>
<dbReference type="InterPro" id="IPR036890">
    <property type="entry name" value="HATPase_C_sf"/>
</dbReference>
<sequence length="646" mass="70386">MGWNVTYHLVPLAVGIVTTVLVMGLVWKHRHKNEATILFLLFGGILGWATAAAVQIASTNPALIQFVDRFLMGFVSVVAVSWCAFAISYTEKTEWIRPVPVVLAIGVPVLTQIVVWTNSVHELMWPAGTRVTDVNGLVLPATETGIWFTWVHVPHSYGLLTIGAVLVARSAIRTWHVYRGQAIALLVGMIVPVVANGVFLLEITRIDYTPFAFTISALSIAWALFRYEFLTLLPVARETVVEEMRDGVIVLDQDDRIVDYNRAAASVLSEPSTGKSAIGMPATAALPFELASIVSDGAQELVDGTNHPSDPSTIGEALAGNGGSEFPLERDQQSIDTDVSDTEPLSDDELSHRRQFEHTIGDDTVIYRIDVVPISNHDGDSTGRILVLQDITELKEREAALRSLSEELELLNRIVRHDIQNDMNVVAGYADLLEDHLETARTDGDLDSTYQEYLEPIQYNTTHTIELTEQVGTLLEAITATEGLDGAPDEHSESNTLQLEPIELGPMIERELEKAHTTFNQATFTATHGESLEGIAVYGTPMLSSVFSNILSNAVRHTDNAQPQVHLETDVGASSVTVRIADDGPGIADDKKEAVFGRGERGLDSPGSGIGLYLVDRLTTAFGGSVHIEDNEPRGAVFVVTLERAL</sequence>
<dbReference type="InterPro" id="IPR031621">
    <property type="entry name" value="HisKA_7TM"/>
</dbReference>
<dbReference type="InterPro" id="IPR036097">
    <property type="entry name" value="HisK_dim/P_sf"/>
</dbReference>
<feature type="transmembrane region" description="Helical" evidence="9">
    <location>
        <begin position="38"/>
        <end position="58"/>
    </location>
</feature>
<dbReference type="InterPro" id="IPR005467">
    <property type="entry name" value="His_kinase_dom"/>
</dbReference>
<evidence type="ECO:0000256" key="9">
    <source>
        <dbReference type="SAM" id="Phobius"/>
    </source>
</evidence>
<dbReference type="PANTHER" id="PTHR42878:SF7">
    <property type="entry name" value="SENSOR HISTIDINE KINASE GLRK"/>
    <property type="match status" value="1"/>
</dbReference>
<feature type="transmembrane region" description="Helical" evidence="9">
    <location>
        <begin position="70"/>
        <end position="87"/>
    </location>
</feature>
<name>A0AAP2Z5H3_9EURY</name>
<reference evidence="12 13" key="1">
    <citation type="submission" date="2022-09" db="EMBL/GenBank/DDBJ databases">
        <title>Enrichment on poylsaccharides allowed isolation of novel metabolic and taxonomic groups of Haloarchaea.</title>
        <authorList>
            <person name="Sorokin D.Y."/>
            <person name="Elcheninov A.G."/>
            <person name="Khizhniak T.V."/>
            <person name="Kolganova T.V."/>
            <person name="Kublanov I.V."/>
        </authorList>
    </citation>
    <scope>NUCLEOTIDE SEQUENCE [LARGE SCALE GENOMIC DNA]</scope>
    <source>
        <strain evidence="12 13">AArc-curdl1</strain>
    </source>
</reference>
<protein>
    <recommendedName>
        <fullName evidence="2">histidine kinase</fullName>
        <ecNumber evidence="2">2.7.13.3</ecNumber>
    </recommendedName>
</protein>
<keyword evidence="5" id="KW-0418">Kinase</keyword>
<comment type="catalytic activity">
    <reaction evidence="1">
        <text>ATP + protein L-histidine = ADP + protein N-phospho-L-histidine.</text>
        <dbReference type="EC" id="2.7.13.3"/>
    </reaction>
</comment>
<dbReference type="PRINTS" id="PR00344">
    <property type="entry name" value="BCTRLSENSOR"/>
</dbReference>
<dbReference type="GO" id="GO:0007234">
    <property type="term" value="P:osmosensory signaling via phosphorelay pathway"/>
    <property type="evidence" value="ECO:0007669"/>
    <property type="project" value="TreeGrafter"/>
</dbReference>
<dbReference type="SUPFAM" id="SSF55874">
    <property type="entry name" value="ATPase domain of HSP90 chaperone/DNA topoisomerase II/histidine kinase"/>
    <property type="match status" value="1"/>
</dbReference>
<keyword evidence="7" id="KW-0902">Two-component regulatory system</keyword>
<keyword evidence="9" id="KW-0812">Transmembrane</keyword>
<dbReference type="InterPro" id="IPR004358">
    <property type="entry name" value="Sig_transdc_His_kin-like_C"/>
</dbReference>
<dbReference type="InterPro" id="IPR003594">
    <property type="entry name" value="HATPase_dom"/>
</dbReference>
<feature type="transmembrane region" description="Helical" evidence="9">
    <location>
        <begin position="99"/>
        <end position="117"/>
    </location>
</feature>
<keyword evidence="6 12" id="KW-0067">ATP-binding</keyword>
<evidence type="ECO:0000256" key="2">
    <source>
        <dbReference type="ARBA" id="ARBA00012438"/>
    </source>
</evidence>
<proteinExistence type="predicted"/>
<dbReference type="RefSeq" id="WP_342805322.1">
    <property type="nucleotide sequence ID" value="NZ_JAOPJZ010000001.1"/>
</dbReference>
<dbReference type="EC" id="2.7.13.3" evidence="2"/>
<evidence type="ECO:0000259" key="10">
    <source>
        <dbReference type="PROSITE" id="PS50109"/>
    </source>
</evidence>
<organism evidence="12 13">
    <name type="scientific">Natronosalvus hydrolyticus</name>
    <dbReference type="NCBI Taxonomy" id="2979988"/>
    <lineage>
        <taxon>Archaea</taxon>
        <taxon>Methanobacteriati</taxon>
        <taxon>Methanobacteriota</taxon>
        <taxon>Stenosarchaea group</taxon>
        <taxon>Halobacteria</taxon>
        <taxon>Halobacteriales</taxon>
        <taxon>Natrialbaceae</taxon>
        <taxon>Natronosalvus</taxon>
    </lineage>
</organism>
<feature type="domain" description="Histidine kinase" evidence="10">
    <location>
        <begin position="414"/>
        <end position="646"/>
    </location>
</feature>
<evidence type="ECO:0000313" key="13">
    <source>
        <dbReference type="Proteomes" id="UP001321047"/>
    </source>
</evidence>
<feature type="domain" description="PAC" evidence="11">
    <location>
        <begin position="350"/>
        <end position="403"/>
    </location>
</feature>
<dbReference type="GO" id="GO:0000155">
    <property type="term" value="F:phosphorelay sensor kinase activity"/>
    <property type="evidence" value="ECO:0007669"/>
    <property type="project" value="InterPro"/>
</dbReference>
<dbReference type="EMBL" id="JAOPJZ010000001">
    <property type="protein sequence ID" value="MCU4750488.1"/>
    <property type="molecule type" value="Genomic_DNA"/>
</dbReference>
<dbReference type="InterPro" id="IPR050351">
    <property type="entry name" value="BphY/WalK/GraS-like"/>
</dbReference>
<dbReference type="SUPFAM" id="SSF55785">
    <property type="entry name" value="PYP-like sensor domain (PAS domain)"/>
    <property type="match status" value="1"/>
</dbReference>
<gene>
    <name evidence="12" type="ORF">OB919_00585</name>
</gene>
<accession>A0AAP2Z5H3</accession>
<keyword evidence="3" id="KW-0808">Transferase</keyword>
<dbReference type="Pfam" id="PF16927">
    <property type="entry name" value="HisKA_7TM"/>
    <property type="match status" value="1"/>
</dbReference>
<keyword evidence="4" id="KW-0547">Nucleotide-binding</keyword>
<comment type="caution">
    <text evidence="12">The sequence shown here is derived from an EMBL/GenBank/DDBJ whole genome shotgun (WGS) entry which is preliminary data.</text>
</comment>
<dbReference type="Gene3D" id="3.30.450.20">
    <property type="entry name" value="PAS domain"/>
    <property type="match status" value="1"/>
</dbReference>
<keyword evidence="9" id="KW-0472">Membrane</keyword>
<evidence type="ECO:0000256" key="1">
    <source>
        <dbReference type="ARBA" id="ARBA00000085"/>
    </source>
</evidence>
<evidence type="ECO:0000256" key="8">
    <source>
        <dbReference type="SAM" id="MobiDB-lite"/>
    </source>
</evidence>
<dbReference type="GO" id="GO:0030295">
    <property type="term" value="F:protein kinase activator activity"/>
    <property type="evidence" value="ECO:0007669"/>
    <property type="project" value="TreeGrafter"/>
</dbReference>